<reference evidence="1" key="1">
    <citation type="journal article" date="2023" name="Int. J. Syst. Evol. Microbiol.">
        <title>&lt;i&gt;Clostridium folliculivorans&lt;/i&gt; sp. nov., isolated from soil samples of an organic paddy in Japan.</title>
        <authorList>
            <person name="Tazawa J."/>
            <person name="Kobayashi H."/>
            <person name="Tanizawa Y."/>
            <person name="Uchino A."/>
            <person name="Tanaka F."/>
            <person name="Urashima Y."/>
            <person name="Miura S."/>
            <person name="Sakamoto M."/>
            <person name="Ohkuma M."/>
            <person name="Tohno M."/>
        </authorList>
    </citation>
    <scope>NUCLEOTIDE SEQUENCE</scope>
    <source>
        <strain evidence="1">D1-1</strain>
    </source>
</reference>
<dbReference type="EMBL" id="BQXY01000013">
    <property type="protein sequence ID" value="GKU27548.1"/>
    <property type="molecule type" value="Genomic_DNA"/>
</dbReference>
<dbReference type="RefSeq" id="WP_261854407.1">
    <property type="nucleotide sequence ID" value="NZ_BQXY01000013.1"/>
</dbReference>
<sequence>MSKHKVLEKYINKELSFAFTGEYITQEELDRDFITIDYIISNTTIKSYSSIRRALHTKVITGILCGFGEKDRYVYHKKDYIYRKDFEEVLLNFYDNVIEKDKALNSLNELGIEVCKYTYWRFQRMGMIVTHPLLPKSIYFIKDKFEDCRVKLIESYHQYRSNQWVRDTIKQRCLGYELYKDRLGTPLSTFFKESNYSVIEKGSDFNFYGVHLYSMDGCLAYIDEILSNGISYIQGDHKYIRTIDDLTREELNNLYYTYEEFRQLLKKIDEQLPCKTARFSYFKRYKVNVIKISCTPIYYFFRKEEVDKLINDSKRFLSKEYVENEVRYLTDKKIDRNFFNARNIKVYIHPIICKKGLYIMRDDLPVLKELLEYENQIEAANSMYSRYMIELSTLKIQFKDIDVINKFNEYVLDRSNNSRARNTNTKALIYVRLYNLLNNNIEKNILNLPLERKIEKSKDLIEKAFKISNQCGKVMVSFINNHVIPSIDISIAKERKVHYDIDKYNDDNFTTLLVAILGILDEPNKFKKLLYNRTASSSILYVLVHFVFAWRRSDLLEKLPKPNLKLIGYDDGLKFLEDLREDNFKFEEYHGEKICKDITEYIYRMNLKSYKNDDKLEGSIPAIIYKYLGLLMCICEGNRQYVEKTVSNKYTNKKDLISPGGSSNESINKTFELFQIDIEGILGKPFGNLRGTKTFFSVLSKQFEELKMCVSKAVSDLRAHKENGKEISQTGNKYYIEKDISKLAVGIFARGTMGCVKEYILKLVESDYELLDGEKQIEIFNSLEMKNTEIEKVHKELYQRNTDLDSFFKVFQGDKKLAQEFLRELIYGKSYSKHSDCKCLLKARINANNNIIFEERNDITKLVDCQIRNDNCIGCDYLVASRLFIYEFKDLINEFFKQFEELHDISSKKLFAMVFKKKYTPLLSAFKSELGEDIFENVLDVTQYKLFNKQIAEIKLIEERAN</sequence>
<gene>
    <name evidence="1" type="ORF">CFOLD11_43750</name>
</gene>
<evidence type="ECO:0000313" key="2">
    <source>
        <dbReference type="Proteomes" id="UP001057868"/>
    </source>
</evidence>
<comment type="caution">
    <text evidence="1">The sequence shown here is derived from an EMBL/GenBank/DDBJ whole genome shotgun (WGS) entry which is preliminary data.</text>
</comment>
<evidence type="ECO:0000313" key="1">
    <source>
        <dbReference type="EMBL" id="GKU27548.1"/>
    </source>
</evidence>
<name>A0A9W5Y6T3_9CLOT</name>
<proteinExistence type="predicted"/>
<dbReference type="AlphaFoldDB" id="A0A9W5Y6T3"/>
<dbReference type="Proteomes" id="UP001057868">
    <property type="component" value="Unassembled WGS sequence"/>
</dbReference>
<keyword evidence="2" id="KW-1185">Reference proteome</keyword>
<protein>
    <submittedName>
        <fullName evidence="1">Uncharacterized protein</fullName>
    </submittedName>
</protein>
<organism evidence="1 2">
    <name type="scientific">Clostridium folliculivorans</name>
    <dbReference type="NCBI Taxonomy" id="2886038"/>
    <lineage>
        <taxon>Bacteria</taxon>
        <taxon>Bacillati</taxon>
        <taxon>Bacillota</taxon>
        <taxon>Clostridia</taxon>
        <taxon>Eubacteriales</taxon>
        <taxon>Clostridiaceae</taxon>
        <taxon>Clostridium</taxon>
    </lineage>
</organism>
<accession>A0A9W5Y6T3</accession>